<dbReference type="GO" id="GO:0043190">
    <property type="term" value="C:ATP-binding cassette (ABC) transporter complex"/>
    <property type="evidence" value="ECO:0007669"/>
    <property type="project" value="InterPro"/>
</dbReference>
<evidence type="ECO:0000256" key="4">
    <source>
        <dbReference type="SAM" id="SignalP"/>
    </source>
</evidence>
<dbReference type="AlphaFoldDB" id="A0A0K2GXG9"/>
<dbReference type="RefSeq" id="WP_053411266.1">
    <property type="nucleotide sequence ID" value="NZ_CP006841.1"/>
</dbReference>
<dbReference type="GO" id="GO:0042597">
    <property type="term" value="C:periplasmic space"/>
    <property type="evidence" value="ECO:0007669"/>
    <property type="project" value="UniProtKB-ARBA"/>
</dbReference>
<dbReference type="Gene3D" id="3.10.105.10">
    <property type="entry name" value="Dipeptide-binding Protein, Domain 3"/>
    <property type="match status" value="1"/>
</dbReference>
<evidence type="ECO:0000313" key="7">
    <source>
        <dbReference type="Proteomes" id="UP000058446"/>
    </source>
</evidence>
<protein>
    <submittedName>
        <fullName evidence="6">Transporter</fullName>
    </submittedName>
</protein>
<dbReference type="Pfam" id="PF00496">
    <property type="entry name" value="SBP_bac_5"/>
    <property type="match status" value="1"/>
</dbReference>
<gene>
    <name evidence="6" type="ORF">CLAC_00615</name>
</gene>
<comment type="similarity">
    <text evidence="1">Belongs to the bacterial solute-binding protein 5 family.</text>
</comment>
<evidence type="ECO:0000259" key="5">
    <source>
        <dbReference type="Pfam" id="PF00496"/>
    </source>
</evidence>
<keyword evidence="7" id="KW-1185">Reference proteome</keyword>
<dbReference type="InterPro" id="IPR000914">
    <property type="entry name" value="SBP_5_dom"/>
</dbReference>
<dbReference type="PROSITE" id="PS51257">
    <property type="entry name" value="PROKAR_LIPOPROTEIN"/>
    <property type="match status" value="1"/>
</dbReference>
<reference evidence="6 7" key="1">
    <citation type="submission" date="2013-10" db="EMBL/GenBank/DDBJ databases">
        <title>Complete genome sequence of Corynebacterium lactis DSM 45799(T), isolated from raw cow milk.</title>
        <authorList>
            <person name="Ruckert C."/>
            <person name="Albersmeier A."/>
            <person name="Lipski A."/>
            <person name="Kalinowski J."/>
        </authorList>
    </citation>
    <scope>NUCLEOTIDE SEQUENCE [LARGE SCALE GENOMIC DNA]</scope>
    <source>
        <strain evidence="6 7">RW2-5</strain>
    </source>
</reference>
<keyword evidence="2" id="KW-0813">Transport</keyword>
<keyword evidence="3 4" id="KW-0732">Signal</keyword>
<dbReference type="Gene3D" id="3.90.76.10">
    <property type="entry name" value="Dipeptide-binding Protein, Domain 1"/>
    <property type="match status" value="1"/>
</dbReference>
<dbReference type="PIRSF" id="PIRSF002741">
    <property type="entry name" value="MppA"/>
    <property type="match status" value="1"/>
</dbReference>
<dbReference type="EMBL" id="CP006841">
    <property type="protein sequence ID" value="ALA66480.1"/>
    <property type="molecule type" value="Genomic_DNA"/>
</dbReference>
<accession>A0A0K2GXG9</accession>
<sequence>MENRSRARSFVGARKCRVAVLAGLSLIAGASLVACGNGQDVAGGADYPERIVLADRDSKDNYHPASGYGQTGISPVYDGLLRPAPTEGPDTIPELKPALADGSPVATDNSKTWTVKLRDGVTFSDGSDFDAEDVKATYDVARDVKKGSKVSFRYDIIDDVEVIDKHTVKFHLTAPYSGFESRLTLAIAPSEVVGKDNVADNPLAEMPVGTGPYVMESNTGNEIRFKAREDYWAGTPEVKDMVVSLVSDDNARAQRVASGELSGAAVPPALAKSFENRDDVEVVAAKTADWRGVSFPDVPFLKDAAVRKAINLAVDRQAMVDGPLSGYGTPISNILSSIYGDAYNAKADFDYNVAEAEKMLDEAGWKKGPDGIRAKDGEKASVTLYYAGDDTLRRDMAIEFSAQMKKIGVDFHTEASTWDEITPRLGEAAALLGGGSSPYDPDLMAYNELHSRGENTSEYSNPGDYSSPELDRALEQARVEQDPAKRAELYRKVQKLHAENPSAVFLANINHVYLQHPNKWNKGPLILEPHIHGATWGPWWDLRSWKR</sequence>
<dbReference type="Proteomes" id="UP000058446">
    <property type="component" value="Chromosome"/>
</dbReference>
<dbReference type="Gene3D" id="3.40.190.10">
    <property type="entry name" value="Periplasmic binding protein-like II"/>
    <property type="match status" value="1"/>
</dbReference>
<dbReference type="GO" id="GO:1904680">
    <property type="term" value="F:peptide transmembrane transporter activity"/>
    <property type="evidence" value="ECO:0007669"/>
    <property type="project" value="TreeGrafter"/>
</dbReference>
<dbReference type="PATRIC" id="fig|1408189.4.peg.123"/>
<dbReference type="InterPro" id="IPR030678">
    <property type="entry name" value="Peptide/Ni-bd"/>
</dbReference>
<feature type="domain" description="Solute-binding protein family 5" evidence="5">
    <location>
        <begin position="94"/>
        <end position="453"/>
    </location>
</feature>
<dbReference type="PANTHER" id="PTHR30290">
    <property type="entry name" value="PERIPLASMIC BINDING COMPONENT OF ABC TRANSPORTER"/>
    <property type="match status" value="1"/>
</dbReference>
<evidence type="ECO:0000256" key="3">
    <source>
        <dbReference type="ARBA" id="ARBA00022729"/>
    </source>
</evidence>
<dbReference type="PANTHER" id="PTHR30290:SF9">
    <property type="entry name" value="OLIGOPEPTIDE-BINDING PROTEIN APPA"/>
    <property type="match status" value="1"/>
</dbReference>
<dbReference type="OrthoDB" id="9046151at2"/>
<dbReference type="GO" id="GO:0015833">
    <property type="term" value="P:peptide transport"/>
    <property type="evidence" value="ECO:0007669"/>
    <property type="project" value="TreeGrafter"/>
</dbReference>
<proteinExistence type="inferred from homology"/>
<evidence type="ECO:0000313" key="6">
    <source>
        <dbReference type="EMBL" id="ALA66480.1"/>
    </source>
</evidence>
<dbReference type="KEGG" id="clw:CLAC_00615"/>
<evidence type="ECO:0000256" key="1">
    <source>
        <dbReference type="ARBA" id="ARBA00005695"/>
    </source>
</evidence>
<name>A0A0K2GXG9_9CORY</name>
<evidence type="ECO:0000256" key="2">
    <source>
        <dbReference type="ARBA" id="ARBA00022448"/>
    </source>
</evidence>
<dbReference type="InterPro" id="IPR039424">
    <property type="entry name" value="SBP_5"/>
</dbReference>
<dbReference type="STRING" id="1408189.CLAC_00615"/>
<dbReference type="SUPFAM" id="SSF53850">
    <property type="entry name" value="Periplasmic binding protein-like II"/>
    <property type="match status" value="1"/>
</dbReference>
<organism evidence="6 7">
    <name type="scientific">Corynebacterium lactis RW2-5</name>
    <dbReference type="NCBI Taxonomy" id="1408189"/>
    <lineage>
        <taxon>Bacteria</taxon>
        <taxon>Bacillati</taxon>
        <taxon>Actinomycetota</taxon>
        <taxon>Actinomycetes</taxon>
        <taxon>Mycobacteriales</taxon>
        <taxon>Corynebacteriaceae</taxon>
        <taxon>Corynebacterium</taxon>
    </lineage>
</organism>
<feature type="signal peptide" evidence="4">
    <location>
        <begin position="1"/>
        <end position="30"/>
    </location>
</feature>
<feature type="chain" id="PRO_5039221972" evidence="4">
    <location>
        <begin position="31"/>
        <end position="547"/>
    </location>
</feature>